<reference evidence="1" key="1">
    <citation type="submission" date="2023-04" db="EMBL/GenBank/DDBJ databases">
        <title>Draft Genome sequencing of Naganishia species isolated from polar environments using Oxford Nanopore Technology.</title>
        <authorList>
            <person name="Leo P."/>
            <person name="Venkateswaran K."/>
        </authorList>
    </citation>
    <scope>NUCLEOTIDE SEQUENCE</scope>
    <source>
        <strain evidence="1">MNA-CCFEE 5261</strain>
    </source>
</reference>
<evidence type="ECO:0000313" key="2">
    <source>
        <dbReference type="Proteomes" id="UP001241377"/>
    </source>
</evidence>
<name>A0ACC2VPC4_9TREE</name>
<proteinExistence type="predicted"/>
<evidence type="ECO:0000313" key="1">
    <source>
        <dbReference type="EMBL" id="KAJ9101289.1"/>
    </source>
</evidence>
<keyword evidence="2" id="KW-1185">Reference proteome</keyword>
<dbReference type="EMBL" id="JASBWR010000059">
    <property type="protein sequence ID" value="KAJ9101289.1"/>
    <property type="molecule type" value="Genomic_DNA"/>
</dbReference>
<accession>A0ACC2VPC4</accession>
<protein>
    <submittedName>
        <fullName evidence="1">Ubiquinol-cytochrome c reductase core subunit 1</fullName>
    </submittedName>
</protein>
<gene>
    <name evidence="1" type="primary">QCR2</name>
    <name evidence="1" type="ORF">QFC19_005259</name>
</gene>
<dbReference type="Proteomes" id="UP001241377">
    <property type="component" value="Unassembled WGS sequence"/>
</dbReference>
<sequence>MLSRVCARTYSTGAGAVKVSARESAGNLSALTVVVDNAGSKAGKSGVAHLLSRFNFLNTEPKSALRFTRESELLGGIVSSNVTRDAIVLKTQFLKQDLPYYVEALGNVLAKTSFRPHELPEQVLPVALAETEAAYASNEFTAVEELHQLSFRTGLGQPLYYDGVSKVTLDDIKEFASKAYTASNVTVYGSGVNADDLNKFISESAFSELSSGTSSTPATKSFNNKESRIRAAGESVAVIGVPVKPADFGKYELLSAAVGSSVLAGAPSPLSKIAGATSKLYKYKDAGLFVVSVKGADAKAVASGIKEAKNVVSSVSDVKEATKLAELAVALQTSFDNPLDIKISGSASPAKLTNFNYVAVGDVDVLPYIDEL</sequence>
<comment type="caution">
    <text evidence="1">The sequence shown here is derived from an EMBL/GenBank/DDBJ whole genome shotgun (WGS) entry which is preliminary data.</text>
</comment>
<organism evidence="1 2">
    <name type="scientific">Naganishia cerealis</name>
    <dbReference type="NCBI Taxonomy" id="610337"/>
    <lineage>
        <taxon>Eukaryota</taxon>
        <taxon>Fungi</taxon>
        <taxon>Dikarya</taxon>
        <taxon>Basidiomycota</taxon>
        <taxon>Agaricomycotina</taxon>
        <taxon>Tremellomycetes</taxon>
        <taxon>Filobasidiales</taxon>
        <taxon>Filobasidiaceae</taxon>
        <taxon>Naganishia</taxon>
    </lineage>
</organism>